<dbReference type="AlphaFoldDB" id="A0A382PCA9"/>
<sequence>MKRRKFISKIVKASTVGIVMPYVLPTGRLFASTGYQM</sequence>
<name>A0A382PCA9_9ZZZZ</name>
<feature type="non-terminal residue" evidence="1">
    <location>
        <position position="37"/>
    </location>
</feature>
<evidence type="ECO:0000313" key="1">
    <source>
        <dbReference type="EMBL" id="SVC69562.1"/>
    </source>
</evidence>
<organism evidence="1">
    <name type="scientific">marine metagenome</name>
    <dbReference type="NCBI Taxonomy" id="408172"/>
    <lineage>
        <taxon>unclassified sequences</taxon>
        <taxon>metagenomes</taxon>
        <taxon>ecological metagenomes</taxon>
    </lineage>
</organism>
<dbReference type="EMBL" id="UINC01105548">
    <property type="protein sequence ID" value="SVC69562.1"/>
    <property type="molecule type" value="Genomic_DNA"/>
</dbReference>
<protein>
    <submittedName>
        <fullName evidence="1">Uncharacterized protein</fullName>
    </submittedName>
</protein>
<reference evidence="1" key="1">
    <citation type="submission" date="2018-05" db="EMBL/GenBank/DDBJ databases">
        <authorList>
            <person name="Lanie J.A."/>
            <person name="Ng W.-L."/>
            <person name="Kazmierczak K.M."/>
            <person name="Andrzejewski T.M."/>
            <person name="Davidsen T.M."/>
            <person name="Wayne K.J."/>
            <person name="Tettelin H."/>
            <person name="Glass J.I."/>
            <person name="Rusch D."/>
            <person name="Podicherti R."/>
            <person name="Tsui H.-C.T."/>
            <person name="Winkler M.E."/>
        </authorList>
    </citation>
    <scope>NUCLEOTIDE SEQUENCE</scope>
</reference>
<proteinExistence type="predicted"/>
<gene>
    <name evidence="1" type="ORF">METZ01_LOCUS322416</name>
</gene>
<accession>A0A382PCA9</accession>